<proteinExistence type="predicted"/>
<evidence type="ECO:0000256" key="1">
    <source>
        <dbReference type="SAM" id="Coils"/>
    </source>
</evidence>
<dbReference type="Proteomes" id="UP000233551">
    <property type="component" value="Unassembled WGS sequence"/>
</dbReference>
<evidence type="ECO:0000313" key="2">
    <source>
        <dbReference type="EMBL" id="PKI57724.1"/>
    </source>
</evidence>
<keyword evidence="3" id="KW-1185">Reference proteome</keyword>
<accession>A0A2I0JN66</accession>
<name>A0A2I0JN66_PUNGR</name>
<keyword evidence="1" id="KW-0175">Coiled coil</keyword>
<evidence type="ECO:0000313" key="3">
    <source>
        <dbReference type="Proteomes" id="UP000233551"/>
    </source>
</evidence>
<protein>
    <recommendedName>
        <fullName evidence="4">Endoplasmic reticulum transmembrane protein</fullName>
    </recommendedName>
</protein>
<dbReference type="SUPFAM" id="SSF46966">
    <property type="entry name" value="Spectrin repeat"/>
    <property type="match status" value="1"/>
</dbReference>
<comment type="caution">
    <text evidence="2">The sequence shown here is derived from an EMBL/GenBank/DDBJ whole genome shotgun (WGS) entry which is preliminary data.</text>
</comment>
<dbReference type="AlphaFoldDB" id="A0A2I0JN66"/>
<gene>
    <name evidence="2" type="ORF">CRG98_021791</name>
</gene>
<sequence>MRRTWRACRCMYLHAACKTERAILFTPRPSPKSVDAYVLSLTPLTIECLELESLQKQHEEKELKIQELKEEVEAARLRLQEKRKEGGAADRDEKKEALRGLNEKYNKLREEYNTLLGEKSGEAKK</sequence>
<dbReference type="EMBL" id="PGOL01001490">
    <property type="protein sequence ID" value="PKI57724.1"/>
    <property type="molecule type" value="Genomic_DNA"/>
</dbReference>
<feature type="coiled-coil region" evidence="1">
    <location>
        <begin position="51"/>
        <end position="118"/>
    </location>
</feature>
<organism evidence="2 3">
    <name type="scientific">Punica granatum</name>
    <name type="common">Pomegranate</name>
    <dbReference type="NCBI Taxonomy" id="22663"/>
    <lineage>
        <taxon>Eukaryota</taxon>
        <taxon>Viridiplantae</taxon>
        <taxon>Streptophyta</taxon>
        <taxon>Embryophyta</taxon>
        <taxon>Tracheophyta</taxon>
        <taxon>Spermatophyta</taxon>
        <taxon>Magnoliopsida</taxon>
        <taxon>eudicotyledons</taxon>
        <taxon>Gunneridae</taxon>
        <taxon>Pentapetalae</taxon>
        <taxon>rosids</taxon>
        <taxon>malvids</taxon>
        <taxon>Myrtales</taxon>
        <taxon>Lythraceae</taxon>
        <taxon>Punica</taxon>
    </lineage>
</organism>
<reference evidence="2 3" key="1">
    <citation type="submission" date="2017-11" db="EMBL/GenBank/DDBJ databases">
        <title>De-novo sequencing of pomegranate (Punica granatum L.) genome.</title>
        <authorList>
            <person name="Akparov Z."/>
            <person name="Amiraslanov A."/>
            <person name="Hajiyeva S."/>
            <person name="Abbasov M."/>
            <person name="Kaur K."/>
            <person name="Hamwieh A."/>
            <person name="Solovyev V."/>
            <person name="Salamov A."/>
            <person name="Braich B."/>
            <person name="Kosarev P."/>
            <person name="Mahmoud A."/>
            <person name="Hajiyev E."/>
            <person name="Babayeva S."/>
            <person name="Izzatullayeva V."/>
            <person name="Mammadov A."/>
            <person name="Mammadov A."/>
            <person name="Sharifova S."/>
            <person name="Ojaghi J."/>
            <person name="Eynullazada K."/>
            <person name="Bayramov B."/>
            <person name="Abdulazimova A."/>
            <person name="Shahmuradov I."/>
        </authorList>
    </citation>
    <scope>NUCLEOTIDE SEQUENCE [LARGE SCALE GENOMIC DNA]</scope>
    <source>
        <strain evidence="3">cv. AG2017</strain>
        <tissue evidence="2">Leaf</tissue>
    </source>
</reference>
<evidence type="ECO:0008006" key="4">
    <source>
        <dbReference type="Google" id="ProtNLM"/>
    </source>
</evidence>